<dbReference type="EMBL" id="AP025699">
    <property type="protein sequence ID" value="BDH80235.1"/>
    <property type="molecule type" value="Genomic_DNA"/>
</dbReference>
<keyword evidence="2" id="KW-0614">Plasmid</keyword>
<organism evidence="2 3">
    <name type="scientific">Methanothermobacter tenebrarum</name>
    <dbReference type="NCBI Taxonomy" id="680118"/>
    <lineage>
        <taxon>Archaea</taxon>
        <taxon>Methanobacteriati</taxon>
        <taxon>Methanobacteriota</taxon>
        <taxon>Methanomada group</taxon>
        <taxon>Methanobacteria</taxon>
        <taxon>Methanobacteriales</taxon>
        <taxon>Methanobacteriaceae</taxon>
        <taxon>Methanothermobacter</taxon>
    </lineage>
</organism>
<gene>
    <name evidence="2" type="ORF">MTTB_p150</name>
</gene>
<accession>A0ABM7YFT0</accession>
<geneLocation type="plasmid" evidence="2 3">
    <name>pRMAS01</name>
</geneLocation>
<evidence type="ECO:0000313" key="3">
    <source>
        <dbReference type="Proteomes" id="UP000831817"/>
    </source>
</evidence>
<name>A0ABM7YFT0_9EURY</name>
<proteinExistence type="predicted"/>
<dbReference type="Proteomes" id="UP000831817">
    <property type="component" value="Plasmid pRMAS01"/>
</dbReference>
<protein>
    <submittedName>
        <fullName evidence="2">Uncharacterized protein</fullName>
    </submittedName>
</protein>
<evidence type="ECO:0000256" key="1">
    <source>
        <dbReference type="SAM" id="MobiDB-lite"/>
    </source>
</evidence>
<feature type="compositionally biased region" description="Basic and acidic residues" evidence="1">
    <location>
        <begin position="63"/>
        <end position="73"/>
    </location>
</feature>
<evidence type="ECO:0000313" key="2">
    <source>
        <dbReference type="EMBL" id="BDH80235.1"/>
    </source>
</evidence>
<keyword evidence="3" id="KW-1185">Reference proteome</keyword>
<feature type="region of interest" description="Disordered" evidence="1">
    <location>
        <begin position="47"/>
        <end position="73"/>
    </location>
</feature>
<sequence length="73" mass="8745">MDLSITQREHIYRHRRRRARIYDQLLLLLPKILSQILPYLSRTFHTQEYVTPRRGGRGGIRGGKKESRNQKNT</sequence>
<reference evidence="2 3" key="1">
    <citation type="submission" date="2022-04" db="EMBL/GenBank/DDBJ databases">
        <title>Complete genome of Methanothermobacter tenebrarum strain RMAS.</title>
        <authorList>
            <person name="Nakamura K."/>
            <person name="Oshima K."/>
            <person name="Hattori M."/>
            <person name="Kamagata Y."/>
            <person name="Takamizawa K."/>
        </authorList>
    </citation>
    <scope>NUCLEOTIDE SEQUENCE [LARGE SCALE GENOMIC DNA]</scope>
    <source>
        <strain evidence="2 3">RMAS</strain>
        <plasmid evidence="2 3">pRMAS01</plasmid>
    </source>
</reference>